<reference evidence="2" key="1">
    <citation type="submission" date="2017-07" db="EMBL/GenBank/DDBJ databases">
        <title>Taro Niue Genome Assembly and Annotation.</title>
        <authorList>
            <person name="Atibalentja N."/>
            <person name="Keating K."/>
            <person name="Fields C.J."/>
        </authorList>
    </citation>
    <scope>NUCLEOTIDE SEQUENCE</scope>
    <source>
        <strain evidence="2">Niue_2</strain>
        <tissue evidence="2">Leaf</tissue>
    </source>
</reference>
<evidence type="ECO:0000313" key="3">
    <source>
        <dbReference type="Proteomes" id="UP000652761"/>
    </source>
</evidence>
<evidence type="ECO:0000313" key="2">
    <source>
        <dbReference type="EMBL" id="MQL81166.1"/>
    </source>
</evidence>
<sequence length="270" mass="30064">MVLDLRQAWPIDSPTPTPLPSSQGHTRTKLKVSLESQQVRTTLTRSGQPSHYGFSVFEVLPPFGVASGLTRGVIVELGARRRWPFRREGPNGSALLLEVGTLNSSRPSMLPSPLRLWFLVVWGCGSMRIMLVFGVVSGRIILKPLSTEKATTIEVAMMPRSAWLPRHHHDALGCRDIIATAWAAATMSRQVWAPRQGRDGPMRRDYSRDIASSPVWSYTSRSPGARYLRACPVREVVTIAWDPRPRAPIEGVLRAAGVLESRTLERRGKR</sequence>
<proteinExistence type="predicted"/>
<gene>
    <name evidence="2" type="ORF">Taro_013616</name>
</gene>
<comment type="caution">
    <text evidence="2">The sequence shown here is derived from an EMBL/GenBank/DDBJ whole genome shotgun (WGS) entry which is preliminary data.</text>
</comment>
<dbReference type="Proteomes" id="UP000652761">
    <property type="component" value="Unassembled WGS sequence"/>
</dbReference>
<organism evidence="2 3">
    <name type="scientific">Colocasia esculenta</name>
    <name type="common">Wild taro</name>
    <name type="synonym">Arum esculentum</name>
    <dbReference type="NCBI Taxonomy" id="4460"/>
    <lineage>
        <taxon>Eukaryota</taxon>
        <taxon>Viridiplantae</taxon>
        <taxon>Streptophyta</taxon>
        <taxon>Embryophyta</taxon>
        <taxon>Tracheophyta</taxon>
        <taxon>Spermatophyta</taxon>
        <taxon>Magnoliopsida</taxon>
        <taxon>Liliopsida</taxon>
        <taxon>Araceae</taxon>
        <taxon>Aroideae</taxon>
        <taxon>Colocasieae</taxon>
        <taxon>Colocasia</taxon>
    </lineage>
</organism>
<protein>
    <submittedName>
        <fullName evidence="2">Uncharacterized protein</fullName>
    </submittedName>
</protein>
<keyword evidence="1" id="KW-0472">Membrane</keyword>
<dbReference type="EMBL" id="NMUH01000550">
    <property type="protein sequence ID" value="MQL81166.1"/>
    <property type="molecule type" value="Genomic_DNA"/>
</dbReference>
<dbReference type="AlphaFoldDB" id="A0A843UGI2"/>
<name>A0A843UGI2_COLES</name>
<accession>A0A843UGI2</accession>
<evidence type="ECO:0000256" key="1">
    <source>
        <dbReference type="SAM" id="Phobius"/>
    </source>
</evidence>
<feature type="transmembrane region" description="Helical" evidence="1">
    <location>
        <begin position="116"/>
        <end position="136"/>
    </location>
</feature>
<keyword evidence="1" id="KW-0812">Transmembrane</keyword>
<keyword evidence="1" id="KW-1133">Transmembrane helix</keyword>
<keyword evidence="3" id="KW-1185">Reference proteome</keyword>